<sequence length="178" mass="19634">MEGKEAGNFLEHVSVGARDMAGTSDGLSLVSKLGRPCAGVRFTVDGTLTLLGQWSPPSSRDLQARRPSTPELGPFRAKVFVQSEGGNHQLTRRRVETSKAAVGTPRVSIFDFLFSLYILTTPHIAPKQSQIKWIPPKSNFFTNCAVKKNPIRAAAGDLIRGHHSTWIISFYDRRTTLK</sequence>
<dbReference type="Proteomes" id="UP000585474">
    <property type="component" value="Unassembled WGS sequence"/>
</dbReference>
<protein>
    <submittedName>
        <fullName evidence="1">Uncharacterized protein</fullName>
    </submittedName>
</protein>
<gene>
    <name evidence="1" type="ORF">Acr_25g0001300</name>
</gene>
<evidence type="ECO:0000313" key="2">
    <source>
        <dbReference type="Proteomes" id="UP000585474"/>
    </source>
</evidence>
<organism evidence="1 2">
    <name type="scientific">Actinidia rufa</name>
    <dbReference type="NCBI Taxonomy" id="165716"/>
    <lineage>
        <taxon>Eukaryota</taxon>
        <taxon>Viridiplantae</taxon>
        <taxon>Streptophyta</taxon>
        <taxon>Embryophyta</taxon>
        <taxon>Tracheophyta</taxon>
        <taxon>Spermatophyta</taxon>
        <taxon>Magnoliopsida</taxon>
        <taxon>eudicotyledons</taxon>
        <taxon>Gunneridae</taxon>
        <taxon>Pentapetalae</taxon>
        <taxon>asterids</taxon>
        <taxon>Ericales</taxon>
        <taxon>Actinidiaceae</taxon>
        <taxon>Actinidia</taxon>
    </lineage>
</organism>
<dbReference type="AlphaFoldDB" id="A0A7J0GY79"/>
<keyword evidence="2" id="KW-1185">Reference proteome</keyword>
<name>A0A7J0GY79_9ERIC</name>
<dbReference type="EMBL" id="BJWL01000025">
    <property type="protein sequence ID" value="GFZ15721.1"/>
    <property type="molecule type" value="Genomic_DNA"/>
</dbReference>
<reference evidence="1 2" key="1">
    <citation type="submission" date="2019-07" db="EMBL/GenBank/DDBJ databases">
        <title>De Novo Assembly of kiwifruit Actinidia rufa.</title>
        <authorList>
            <person name="Sugita-Konishi S."/>
            <person name="Sato K."/>
            <person name="Mori E."/>
            <person name="Abe Y."/>
            <person name="Kisaki G."/>
            <person name="Hamano K."/>
            <person name="Suezawa K."/>
            <person name="Otani M."/>
            <person name="Fukuda T."/>
            <person name="Manabe T."/>
            <person name="Gomi K."/>
            <person name="Tabuchi M."/>
            <person name="Akimitsu K."/>
            <person name="Kataoka I."/>
        </authorList>
    </citation>
    <scope>NUCLEOTIDE SEQUENCE [LARGE SCALE GENOMIC DNA]</scope>
    <source>
        <strain evidence="2">cv. Fuchu</strain>
    </source>
</reference>
<proteinExistence type="predicted"/>
<accession>A0A7J0GY79</accession>
<comment type="caution">
    <text evidence="1">The sequence shown here is derived from an EMBL/GenBank/DDBJ whole genome shotgun (WGS) entry which is preliminary data.</text>
</comment>
<evidence type="ECO:0000313" key="1">
    <source>
        <dbReference type="EMBL" id="GFZ15721.1"/>
    </source>
</evidence>